<dbReference type="GO" id="GO:0004017">
    <property type="term" value="F:AMP kinase activity"/>
    <property type="evidence" value="ECO:0007669"/>
    <property type="project" value="UniProtKB-UniRule"/>
</dbReference>
<evidence type="ECO:0000313" key="9">
    <source>
        <dbReference type="EMBL" id="HEC67417.1"/>
    </source>
</evidence>
<keyword evidence="4 5" id="KW-0418">Kinase</keyword>
<sequence length="214" mass="23625">MNLILLGAPGAGKGTQAKMLIEKYGIPQISTGDMLRAAVAAGTELGKKAKEFMEKGQLVSDEVVIGLIEERLKEADCDKGFILDGFPRTVAQAEALDGVLEKMNKKIDHAITIDVPEGELLKRLTGRRTCKKCGAMYHVIFNPPKQEGVCDKCGGELYQRADDNEETVKARLEVYNNQTKPLIEFYEKKGLLRRIDGTGSIQDIFNRIVQLLEG</sequence>
<name>A0A7C1VZ42_DESA2</name>
<dbReference type="NCBIfam" id="NF011100">
    <property type="entry name" value="PRK14527.1"/>
    <property type="match status" value="1"/>
</dbReference>
<feature type="binding site" evidence="5">
    <location>
        <begin position="10"/>
        <end position="15"/>
    </location>
    <ligand>
        <name>ATP</name>
        <dbReference type="ChEBI" id="CHEBI:30616"/>
    </ligand>
</feature>
<dbReference type="GO" id="GO:0005737">
    <property type="term" value="C:cytoplasm"/>
    <property type="evidence" value="ECO:0007669"/>
    <property type="project" value="UniProtKB-SubCell"/>
</dbReference>
<feature type="binding site" evidence="5">
    <location>
        <position position="133"/>
    </location>
    <ligand>
        <name>Zn(2+)</name>
        <dbReference type="ChEBI" id="CHEBI:29105"/>
        <note>structural</note>
    </ligand>
</feature>
<feature type="domain" description="Adenylate kinase active site lid" evidence="8">
    <location>
        <begin position="127"/>
        <end position="162"/>
    </location>
</feature>
<dbReference type="GO" id="GO:0008270">
    <property type="term" value="F:zinc ion binding"/>
    <property type="evidence" value="ECO:0007669"/>
    <property type="project" value="UniProtKB-UniRule"/>
</dbReference>
<proteinExistence type="inferred from homology"/>
<feature type="binding site" evidence="5">
    <location>
        <position position="153"/>
    </location>
    <ligand>
        <name>Zn(2+)</name>
        <dbReference type="ChEBI" id="CHEBI:29105"/>
        <note>structural</note>
    </ligand>
</feature>
<evidence type="ECO:0000256" key="1">
    <source>
        <dbReference type="ARBA" id="ARBA00022679"/>
    </source>
</evidence>
<comment type="catalytic activity">
    <reaction evidence="5 7">
        <text>AMP + ATP = 2 ADP</text>
        <dbReference type="Rhea" id="RHEA:12973"/>
        <dbReference type="ChEBI" id="CHEBI:30616"/>
        <dbReference type="ChEBI" id="CHEBI:456215"/>
        <dbReference type="ChEBI" id="CHEBI:456216"/>
        <dbReference type="EC" id="2.7.4.3"/>
    </reaction>
</comment>
<accession>A0A7C1VZ42</accession>
<dbReference type="NCBIfam" id="NF001379">
    <property type="entry name" value="PRK00279.1-1"/>
    <property type="match status" value="1"/>
</dbReference>
<dbReference type="PRINTS" id="PR00094">
    <property type="entry name" value="ADENYLTKNASE"/>
</dbReference>
<feature type="binding site" evidence="5">
    <location>
        <position position="199"/>
    </location>
    <ligand>
        <name>ATP</name>
        <dbReference type="ChEBI" id="CHEBI:30616"/>
    </ligand>
</feature>
<dbReference type="CDD" id="cd01428">
    <property type="entry name" value="ADK"/>
    <property type="match status" value="1"/>
</dbReference>
<evidence type="ECO:0000256" key="2">
    <source>
        <dbReference type="ARBA" id="ARBA00022727"/>
    </source>
</evidence>
<dbReference type="NCBIfam" id="NF001381">
    <property type="entry name" value="PRK00279.1-3"/>
    <property type="match status" value="1"/>
</dbReference>
<dbReference type="PANTHER" id="PTHR23359">
    <property type="entry name" value="NUCLEOTIDE KINASE"/>
    <property type="match status" value="1"/>
</dbReference>
<feature type="binding site" evidence="5">
    <location>
        <position position="130"/>
    </location>
    <ligand>
        <name>Zn(2+)</name>
        <dbReference type="ChEBI" id="CHEBI:29105"/>
        <note>structural</note>
    </ligand>
</feature>
<comment type="function">
    <text evidence="5">Catalyzes the reversible transfer of the terminal phosphate group between ATP and AMP. Plays an important role in cellular energy homeostasis and in adenine nucleotide metabolism.</text>
</comment>
<dbReference type="PROSITE" id="PS00113">
    <property type="entry name" value="ADENYLATE_KINASE"/>
    <property type="match status" value="1"/>
</dbReference>
<feature type="binding site" evidence="5">
    <location>
        <position position="171"/>
    </location>
    <ligand>
        <name>AMP</name>
        <dbReference type="ChEBI" id="CHEBI:456215"/>
    </ligand>
</feature>
<keyword evidence="5" id="KW-0862">Zinc</keyword>
<protein>
    <recommendedName>
        <fullName evidence="5 7">Adenylate kinase</fullName>
        <shortName evidence="5">AK</shortName>
        <ecNumber evidence="5 7">2.7.4.3</ecNumber>
    </recommendedName>
    <alternativeName>
        <fullName evidence="5">ATP-AMP transphosphorylase</fullName>
    </alternativeName>
    <alternativeName>
        <fullName evidence="5">ATP:AMP phosphotransferase</fullName>
    </alternativeName>
    <alternativeName>
        <fullName evidence="5">Adenylate monophosphate kinase</fullName>
    </alternativeName>
</protein>
<dbReference type="InterPro" id="IPR007862">
    <property type="entry name" value="Adenylate_kinase_lid-dom"/>
</dbReference>
<feature type="region of interest" description="LID" evidence="5">
    <location>
        <begin position="126"/>
        <end position="163"/>
    </location>
</feature>
<comment type="similarity">
    <text evidence="5 6">Belongs to the adenylate kinase family.</text>
</comment>
<dbReference type="FunFam" id="3.40.50.300:FF:000106">
    <property type="entry name" value="Adenylate kinase mitochondrial"/>
    <property type="match status" value="1"/>
</dbReference>
<dbReference type="NCBIfam" id="NF011105">
    <property type="entry name" value="PRK14532.1"/>
    <property type="match status" value="1"/>
</dbReference>
<keyword evidence="2 5" id="KW-0545">Nucleotide biosynthesis</keyword>
<dbReference type="Proteomes" id="UP000885738">
    <property type="component" value="Unassembled WGS sequence"/>
</dbReference>
<comment type="domain">
    <text evidence="5">Consists of three domains, a large central CORE domain and two small peripheral domains, NMPbind and LID, which undergo movements during catalysis. The LID domain closes over the site of phosphoryl transfer upon ATP binding. Assembling and dissambling the active center during each catalytic cycle provides an effective means to prevent ATP hydrolysis. Some bacteria have evolved a zinc-coordinating structure that stabilizes the LID domain.</text>
</comment>
<keyword evidence="5" id="KW-0963">Cytoplasm</keyword>
<comment type="pathway">
    <text evidence="5">Purine metabolism; AMP biosynthesis via salvage pathway; AMP from ADP: step 1/1.</text>
</comment>
<dbReference type="GO" id="GO:0044209">
    <property type="term" value="P:AMP salvage"/>
    <property type="evidence" value="ECO:0007669"/>
    <property type="project" value="UniProtKB-UniRule"/>
</dbReference>
<feature type="binding site" evidence="5">
    <location>
        <begin position="57"/>
        <end position="59"/>
    </location>
    <ligand>
        <name>AMP</name>
        <dbReference type="ChEBI" id="CHEBI:456215"/>
    </ligand>
</feature>
<dbReference type="InterPro" id="IPR000850">
    <property type="entry name" value="Adenylat/UMP-CMP_kin"/>
</dbReference>
<dbReference type="Pfam" id="PF00406">
    <property type="entry name" value="ADK"/>
    <property type="match status" value="1"/>
</dbReference>
<evidence type="ECO:0000256" key="7">
    <source>
        <dbReference type="RuleBase" id="RU003331"/>
    </source>
</evidence>
<feature type="binding site" evidence="5">
    <location>
        <position position="127"/>
    </location>
    <ligand>
        <name>ATP</name>
        <dbReference type="ChEBI" id="CHEBI:30616"/>
    </ligand>
</feature>
<dbReference type="InterPro" id="IPR027417">
    <property type="entry name" value="P-loop_NTPase"/>
</dbReference>
<feature type="binding site" evidence="5">
    <location>
        <position position="150"/>
    </location>
    <ligand>
        <name>Zn(2+)</name>
        <dbReference type="ChEBI" id="CHEBI:29105"/>
        <note>structural</note>
    </ligand>
</feature>
<comment type="caution">
    <text evidence="9">The sequence shown here is derived from an EMBL/GenBank/DDBJ whole genome shotgun (WGS) entry which is preliminary data.</text>
</comment>
<keyword evidence="1 5" id="KW-0808">Transferase</keyword>
<dbReference type="NCBIfam" id="NF001380">
    <property type="entry name" value="PRK00279.1-2"/>
    <property type="match status" value="1"/>
</dbReference>
<comment type="subunit">
    <text evidence="5 7">Monomer.</text>
</comment>
<dbReference type="EC" id="2.7.4.3" evidence="5 7"/>
<comment type="subcellular location">
    <subcellularLocation>
        <location evidence="5 7">Cytoplasm</location>
    </subcellularLocation>
</comment>
<dbReference type="AlphaFoldDB" id="A0A7C1VZ42"/>
<dbReference type="EMBL" id="DRIH01000038">
    <property type="protein sequence ID" value="HEC67417.1"/>
    <property type="molecule type" value="Genomic_DNA"/>
</dbReference>
<dbReference type="HAMAP" id="MF_00235">
    <property type="entry name" value="Adenylate_kinase_Adk"/>
    <property type="match status" value="1"/>
</dbReference>
<gene>
    <name evidence="5" type="primary">adk</name>
    <name evidence="9" type="ORF">ENI35_01160</name>
</gene>
<feature type="binding site" evidence="5">
    <location>
        <position position="31"/>
    </location>
    <ligand>
        <name>AMP</name>
        <dbReference type="ChEBI" id="CHEBI:456215"/>
    </ligand>
</feature>
<evidence type="ECO:0000256" key="4">
    <source>
        <dbReference type="ARBA" id="ARBA00022777"/>
    </source>
</evidence>
<dbReference type="SUPFAM" id="SSF52540">
    <property type="entry name" value="P-loop containing nucleoside triphosphate hydrolases"/>
    <property type="match status" value="1"/>
</dbReference>
<evidence type="ECO:0000256" key="3">
    <source>
        <dbReference type="ARBA" id="ARBA00022741"/>
    </source>
</evidence>
<feature type="binding site" evidence="5">
    <location>
        <begin position="85"/>
        <end position="88"/>
    </location>
    <ligand>
        <name>AMP</name>
        <dbReference type="ChEBI" id="CHEBI:456215"/>
    </ligand>
</feature>
<dbReference type="InterPro" id="IPR033690">
    <property type="entry name" value="Adenylat_kinase_CS"/>
</dbReference>
<reference evidence="9" key="1">
    <citation type="journal article" date="2020" name="mSystems">
        <title>Genome- and Community-Level Interaction Insights into Carbon Utilization and Element Cycling Functions of Hydrothermarchaeota in Hydrothermal Sediment.</title>
        <authorList>
            <person name="Zhou Z."/>
            <person name="Liu Y."/>
            <person name="Xu W."/>
            <person name="Pan J."/>
            <person name="Luo Z.H."/>
            <person name="Li M."/>
        </authorList>
    </citation>
    <scope>NUCLEOTIDE SEQUENCE [LARGE SCALE GENOMIC DNA]</scope>
    <source>
        <strain evidence="9">HyVt-389</strain>
    </source>
</reference>
<evidence type="ECO:0000256" key="5">
    <source>
        <dbReference type="HAMAP-Rule" id="MF_00235"/>
    </source>
</evidence>
<feature type="binding site" evidence="5">
    <location>
        <position position="160"/>
    </location>
    <ligand>
        <name>AMP</name>
        <dbReference type="ChEBI" id="CHEBI:456215"/>
    </ligand>
</feature>
<feature type="region of interest" description="NMP" evidence="5">
    <location>
        <begin position="30"/>
        <end position="59"/>
    </location>
</feature>
<keyword evidence="3 5" id="KW-0547">Nucleotide-binding</keyword>
<dbReference type="UniPathway" id="UPA00588">
    <property type="reaction ID" value="UER00649"/>
</dbReference>
<comment type="caution">
    <text evidence="5">Lacks conserved residue(s) required for the propagation of feature annotation.</text>
</comment>
<feature type="binding site" evidence="5">
    <location>
        <position position="92"/>
    </location>
    <ligand>
        <name>AMP</name>
        <dbReference type="ChEBI" id="CHEBI:456215"/>
    </ligand>
</feature>
<evidence type="ECO:0000256" key="6">
    <source>
        <dbReference type="RuleBase" id="RU003330"/>
    </source>
</evidence>
<feature type="binding site" evidence="5">
    <location>
        <position position="36"/>
    </location>
    <ligand>
        <name>AMP</name>
        <dbReference type="ChEBI" id="CHEBI:456215"/>
    </ligand>
</feature>
<dbReference type="InterPro" id="IPR006259">
    <property type="entry name" value="Adenyl_kin_sub"/>
</dbReference>
<keyword evidence="5 7" id="KW-0067">ATP-binding</keyword>
<dbReference type="NCBIfam" id="TIGR01351">
    <property type="entry name" value="adk"/>
    <property type="match status" value="1"/>
</dbReference>
<dbReference type="GO" id="GO:0005524">
    <property type="term" value="F:ATP binding"/>
    <property type="evidence" value="ECO:0007669"/>
    <property type="project" value="UniProtKB-UniRule"/>
</dbReference>
<keyword evidence="5" id="KW-0479">Metal-binding</keyword>
<dbReference type="Pfam" id="PF05191">
    <property type="entry name" value="ADK_lid"/>
    <property type="match status" value="1"/>
</dbReference>
<organism evidence="9">
    <name type="scientific">Desulfofervidus auxilii</name>
    <dbReference type="NCBI Taxonomy" id="1621989"/>
    <lineage>
        <taxon>Bacteria</taxon>
        <taxon>Pseudomonadati</taxon>
        <taxon>Thermodesulfobacteriota</taxon>
        <taxon>Candidatus Desulfofervidia</taxon>
        <taxon>Candidatus Desulfofervidales</taxon>
        <taxon>Candidatus Desulfofervidaceae</taxon>
        <taxon>Candidatus Desulfofervidus</taxon>
    </lineage>
</organism>
<dbReference type="Gene3D" id="3.40.50.300">
    <property type="entry name" value="P-loop containing nucleotide triphosphate hydrolases"/>
    <property type="match status" value="1"/>
</dbReference>
<evidence type="ECO:0000259" key="8">
    <source>
        <dbReference type="Pfam" id="PF05191"/>
    </source>
</evidence>